<dbReference type="InParanoid" id="A7SVF9"/>
<dbReference type="STRING" id="45351.A7SVF9"/>
<keyword evidence="3" id="KW-1185">Reference proteome</keyword>
<dbReference type="EMBL" id="DS469833">
    <property type="protein sequence ID" value="EDO32329.1"/>
    <property type="molecule type" value="Genomic_DNA"/>
</dbReference>
<dbReference type="HOGENOM" id="CLU_500895_0_0_1"/>
<evidence type="ECO:0000256" key="1">
    <source>
        <dbReference type="SAM" id="MobiDB-lite"/>
    </source>
</evidence>
<evidence type="ECO:0000313" key="2">
    <source>
        <dbReference type="EMBL" id="EDO32329.1"/>
    </source>
</evidence>
<protein>
    <submittedName>
        <fullName evidence="2">Uncharacterized protein</fullName>
    </submittedName>
</protein>
<accession>A7SVF9</accession>
<organism evidence="2 3">
    <name type="scientific">Nematostella vectensis</name>
    <name type="common">Starlet sea anemone</name>
    <dbReference type="NCBI Taxonomy" id="45351"/>
    <lineage>
        <taxon>Eukaryota</taxon>
        <taxon>Metazoa</taxon>
        <taxon>Cnidaria</taxon>
        <taxon>Anthozoa</taxon>
        <taxon>Hexacorallia</taxon>
        <taxon>Actiniaria</taxon>
        <taxon>Edwardsiidae</taxon>
        <taxon>Nematostella</taxon>
    </lineage>
</organism>
<feature type="compositionally biased region" description="Polar residues" evidence="1">
    <location>
        <begin position="37"/>
        <end position="46"/>
    </location>
</feature>
<name>A7SVF9_NEMVE</name>
<gene>
    <name evidence="2" type="ORF">NEMVEDRAFT_v1g247635</name>
</gene>
<dbReference type="PANTHER" id="PTHR23409">
    <property type="entry name" value="RIBONUCLEOSIDE-DIPHOSPHATE REDUCTASE SMALL CHAIN"/>
    <property type="match status" value="1"/>
</dbReference>
<reference evidence="2 3" key="1">
    <citation type="journal article" date="2007" name="Science">
        <title>Sea anemone genome reveals ancestral eumetazoan gene repertoire and genomic organization.</title>
        <authorList>
            <person name="Putnam N.H."/>
            <person name="Srivastava M."/>
            <person name="Hellsten U."/>
            <person name="Dirks B."/>
            <person name="Chapman J."/>
            <person name="Salamov A."/>
            <person name="Terry A."/>
            <person name="Shapiro H."/>
            <person name="Lindquist E."/>
            <person name="Kapitonov V.V."/>
            <person name="Jurka J."/>
            <person name="Genikhovich G."/>
            <person name="Grigoriev I.V."/>
            <person name="Lucas S.M."/>
            <person name="Steele R.E."/>
            <person name="Finnerty J.R."/>
            <person name="Technau U."/>
            <person name="Martindale M.Q."/>
            <person name="Rokhsar D.S."/>
        </authorList>
    </citation>
    <scope>NUCLEOTIDE SEQUENCE [LARGE SCALE GENOMIC DNA]</scope>
    <source>
        <strain evidence="3">CH2 X CH6</strain>
    </source>
</reference>
<sequence>MTQVPGRYTNHQTHPHTPPRRDRDPSNMGTDKLPSLTPRQMSQLSQLMGLMGEGTGPGLPSAEQLYGMLRSMQQRPTDDISPSQGTRDSGANKAKRSLDSSFPSKPPKQNSQAPSTNAHPGHESNVVSHRDISIVSEEESVSRSSDFHRIREQGRFYSPLNHRESGLLRLRTRPDVVTLFHQVFEDRLWEIAVNFLPCLHSSLNDIHDKSKNTINELGGEECFYIQKKSENYHELSIPPGYLLTLPKNVASALGYLNFQGKIPAVFEAMSPGSVRMNSNGDIVLNVTTTPIRRGDKSIWGILSPNSFQTFYVYTDLVKSIVVGDVKANLLRMIVPRGSLIIKRDNGESIGDGKSTLINNALHSIIKQFTIKINNTLVTEQPDTQAYNSYIKRLLNFTDQAKTIVLNQSPLLQRQKLVILMNTATTNPGLKKKGTFTRGSAEVGMVGVTLCDLFNIDKLLLDGLEIKIRIDLNCDAFVIMGREDPINCRLKIVSSTLRVRTVRVSDSTKLNHVKIMSGPKALPAVYTLTRTPTHSRIIARGVMTT</sequence>
<dbReference type="GO" id="GO:0009263">
    <property type="term" value="P:deoxyribonucleotide biosynthetic process"/>
    <property type="evidence" value="ECO:0000318"/>
    <property type="project" value="GO_Central"/>
</dbReference>
<dbReference type="PANTHER" id="PTHR23409:SF21">
    <property type="entry name" value="CAPSID PROTEIN"/>
    <property type="match status" value="1"/>
</dbReference>
<feature type="region of interest" description="Disordered" evidence="1">
    <location>
        <begin position="74"/>
        <end position="128"/>
    </location>
</feature>
<proteinExistence type="predicted"/>
<dbReference type="Proteomes" id="UP000001593">
    <property type="component" value="Unassembled WGS sequence"/>
</dbReference>
<dbReference type="InterPro" id="IPR000358">
    <property type="entry name" value="RNR_small_fam"/>
</dbReference>
<feature type="compositionally biased region" description="Polar residues" evidence="1">
    <location>
        <begin position="99"/>
        <end position="118"/>
    </location>
</feature>
<dbReference type="GO" id="GO:0004748">
    <property type="term" value="F:ribonucleoside-diphosphate reductase activity, thioredoxin disulfide as acceptor"/>
    <property type="evidence" value="ECO:0000318"/>
    <property type="project" value="GO_Central"/>
</dbReference>
<dbReference type="AlphaFoldDB" id="A7SVF9"/>
<dbReference type="GO" id="GO:0005829">
    <property type="term" value="C:cytosol"/>
    <property type="evidence" value="ECO:0000318"/>
    <property type="project" value="GO_Central"/>
</dbReference>
<feature type="region of interest" description="Disordered" evidence="1">
    <location>
        <begin position="1"/>
        <end position="62"/>
    </location>
</feature>
<feature type="compositionally biased region" description="Polar residues" evidence="1">
    <location>
        <begin position="74"/>
        <end position="89"/>
    </location>
</feature>
<evidence type="ECO:0000313" key="3">
    <source>
        <dbReference type="Proteomes" id="UP000001593"/>
    </source>
</evidence>